<dbReference type="Proteomes" id="UP001595613">
    <property type="component" value="Unassembled WGS sequence"/>
</dbReference>
<name>A0ABV7X858_9HYPH</name>
<sequence length="183" mass="19835">MTVDTSDALRVVQNKNAESESYMRQLHVWLGIGSAGGAISMVSLAANLSDPAHALRFLQPSLWCFLLGVVAAGASLLFLARRADALALHHAAAHNREQVNQAIKKIPEVLSSPQRLADEMNAERNALIARSGREHGHAESAWKSYRLWSRLWAGSLIVSASAFVIGFALPLAQISFLSANIVR</sequence>
<feature type="transmembrane region" description="Helical" evidence="1">
    <location>
        <begin position="28"/>
        <end position="48"/>
    </location>
</feature>
<keyword evidence="3" id="KW-1185">Reference proteome</keyword>
<dbReference type="EMBL" id="JBHRYD010000016">
    <property type="protein sequence ID" value="MFC3706225.1"/>
    <property type="molecule type" value="Genomic_DNA"/>
</dbReference>
<feature type="transmembrane region" description="Helical" evidence="1">
    <location>
        <begin position="60"/>
        <end position="80"/>
    </location>
</feature>
<dbReference type="RefSeq" id="WP_380098324.1">
    <property type="nucleotide sequence ID" value="NZ_JBHRYD010000016.1"/>
</dbReference>
<gene>
    <name evidence="2" type="ORF">ACFOOL_15850</name>
</gene>
<feature type="transmembrane region" description="Helical" evidence="1">
    <location>
        <begin position="151"/>
        <end position="176"/>
    </location>
</feature>
<proteinExistence type="predicted"/>
<organism evidence="2 3">
    <name type="scientific">Devosia honganensis</name>
    <dbReference type="NCBI Taxonomy" id="1610527"/>
    <lineage>
        <taxon>Bacteria</taxon>
        <taxon>Pseudomonadati</taxon>
        <taxon>Pseudomonadota</taxon>
        <taxon>Alphaproteobacteria</taxon>
        <taxon>Hyphomicrobiales</taxon>
        <taxon>Devosiaceae</taxon>
        <taxon>Devosia</taxon>
    </lineage>
</organism>
<accession>A0ABV7X858</accession>
<evidence type="ECO:0000313" key="3">
    <source>
        <dbReference type="Proteomes" id="UP001595613"/>
    </source>
</evidence>
<keyword evidence="1" id="KW-1133">Transmembrane helix</keyword>
<protein>
    <recommendedName>
        <fullName evidence="4">SLATT domain-containing protein</fullName>
    </recommendedName>
</protein>
<keyword evidence="1" id="KW-0812">Transmembrane</keyword>
<comment type="caution">
    <text evidence="2">The sequence shown here is derived from an EMBL/GenBank/DDBJ whole genome shotgun (WGS) entry which is preliminary data.</text>
</comment>
<reference evidence="3" key="1">
    <citation type="journal article" date="2019" name="Int. J. Syst. Evol. Microbiol.">
        <title>The Global Catalogue of Microorganisms (GCM) 10K type strain sequencing project: providing services to taxonomists for standard genome sequencing and annotation.</title>
        <authorList>
            <consortium name="The Broad Institute Genomics Platform"/>
            <consortium name="The Broad Institute Genome Sequencing Center for Infectious Disease"/>
            <person name="Wu L."/>
            <person name="Ma J."/>
        </authorList>
    </citation>
    <scope>NUCLEOTIDE SEQUENCE [LARGE SCALE GENOMIC DNA]</scope>
    <source>
        <strain evidence="3">KCTC 42281</strain>
    </source>
</reference>
<evidence type="ECO:0008006" key="4">
    <source>
        <dbReference type="Google" id="ProtNLM"/>
    </source>
</evidence>
<keyword evidence="1" id="KW-0472">Membrane</keyword>
<evidence type="ECO:0000256" key="1">
    <source>
        <dbReference type="SAM" id="Phobius"/>
    </source>
</evidence>
<evidence type="ECO:0000313" key="2">
    <source>
        <dbReference type="EMBL" id="MFC3706225.1"/>
    </source>
</evidence>